<dbReference type="RefSeq" id="WP_035325025.1">
    <property type="nucleotide sequence ID" value="NZ_CP015125.1"/>
</dbReference>
<name>A0A0A2GRT7_9FLAO</name>
<keyword evidence="2" id="KW-1185">Reference proteome</keyword>
<sequence length="509" mass="59904">MRLYIPENLDIDQIVYDYPPNFKKYKHKRDKLLYVIHLINALTLYNKDLMYDDFVSISAKILQDKISNYKEYLNYLINVAKIIETDNQYFVGSKSKGFRLTEKYRCEVAIHSISDQTFHRKLKVERNNRAVSVKHLNYLTKWFDEKLEIDIDYVNKFLAEEYALKKDNKSLWQSKKVNNYGKVEVKYKRPIDQLNHAKISAEKISRKDYYLLHDDNVYRFHSNLTNMRSVIRNAVTYDGQKLISIDIKNSQPYLSTILLSRSFWIEQKNEPNAPNELSITFDEPKKSSFSSFNNINKNNYKGDGRIDERMSISHIKVHDTDSYIMLGDIDKTLMNNEFSQYINLAVSGTLYEFLEQQFSLRLGETFSNRKEVKTAVFQVLFTDNRFLGQEDAKPKKIFKEMFPNVYEVFRQIKSKDKSLLPRLLQSIESYLMINVIAKRIAIEYPDAPIYTIHDSISTTEEYVDVVEAIMTEELTKAIGHTPKLEPEVWCKSNMVKHLETLKEKAKVVA</sequence>
<reference evidence="1 2" key="1">
    <citation type="submission" date="2014-10" db="EMBL/GenBank/DDBJ databases">
        <title>Draft genome sequence of the proteorhodopsin-containing marine bacterium Dokdonia donghaensis.</title>
        <authorList>
            <person name="Gomez-Consarnau L."/>
            <person name="Gonzalez J.M."/>
            <person name="Riedel T."/>
            <person name="Jaenicke S."/>
            <person name="Wagner-Doebler I."/>
            <person name="Fuhrman J.A."/>
        </authorList>
    </citation>
    <scope>NUCLEOTIDE SEQUENCE [LARGE SCALE GENOMIC DNA]</scope>
    <source>
        <strain evidence="1 2">DSW-1</strain>
    </source>
</reference>
<accession>A0A0A2GRT7</accession>
<dbReference type="OrthoDB" id="631303at2"/>
<gene>
    <name evidence="1" type="ORF">NV36_03555</name>
</gene>
<dbReference type="EMBL" id="JSAQ01000001">
    <property type="protein sequence ID" value="KGO06009.1"/>
    <property type="molecule type" value="Genomic_DNA"/>
</dbReference>
<proteinExistence type="predicted"/>
<evidence type="ECO:0000313" key="2">
    <source>
        <dbReference type="Proteomes" id="UP000030140"/>
    </source>
</evidence>
<organism evidence="1 2">
    <name type="scientific">Dokdonia donghaensis DSW-1</name>
    <dbReference type="NCBI Taxonomy" id="1300343"/>
    <lineage>
        <taxon>Bacteria</taxon>
        <taxon>Pseudomonadati</taxon>
        <taxon>Bacteroidota</taxon>
        <taxon>Flavobacteriia</taxon>
        <taxon>Flavobacteriales</taxon>
        <taxon>Flavobacteriaceae</taxon>
        <taxon>Dokdonia</taxon>
    </lineage>
</organism>
<dbReference type="AlphaFoldDB" id="A0A0A2GRT7"/>
<protein>
    <submittedName>
        <fullName evidence="1">Uncharacterized protein</fullName>
    </submittedName>
</protein>
<dbReference type="Proteomes" id="UP000030140">
    <property type="component" value="Unassembled WGS sequence"/>
</dbReference>
<comment type="caution">
    <text evidence="1">The sequence shown here is derived from an EMBL/GenBank/DDBJ whole genome shotgun (WGS) entry which is preliminary data.</text>
</comment>
<dbReference type="KEGG" id="ddo:I597_1816"/>
<evidence type="ECO:0000313" key="1">
    <source>
        <dbReference type="EMBL" id="KGO06009.1"/>
    </source>
</evidence>
<dbReference type="PATRIC" id="fig|1300343.5.peg.1826"/>